<evidence type="ECO:0000313" key="5">
    <source>
        <dbReference type="EMBL" id="MDY0405552.1"/>
    </source>
</evidence>
<dbReference type="InterPro" id="IPR002678">
    <property type="entry name" value="DUF34/NIF3"/>
</dbReference>
<name>A0ABU5CI84_9BACI</name>
<protein>
    <recommendedName>
        <fullName evidence="2 4">GTP cyclohydrolase 1 type 2 homolog</fullName>
    </recommendedName>
</protein>
<sequence length="369" mass="41063">MKQQLTNADIFKVMEAWAPKSLAYDWDNVGLQIGSNNRPVKKVMVTLDVLEEVADEAIANHVDLVIAHHPLLFKSLSRIDTEQPKGRTIQKLLAKNISVYAAHTNLDVAAGGVNDMLFEALQLQDKEVLLPTQAEELYKLAVYVPISHQEDIMHAWAKTDAGHIGAYSHCTFRTQGKGTFKPLEGTNPYIGKQQEISFVDEVRMETIVKKSRLADTIKAMIAAHPYEEVAYDVYPLENKGELMGLGRIGTLEKQMNLKELCEFVKTALSVPAVRVTGDLTKSIKKVAVLGGSGEKYFMDAKRKGADAYITGDVTFHAAQDAEQIGLAVIDPGHHVEKIMTVKTQAYLREKFPDLEIITSNVHTEPFQFM</sequence>
<organism evidence="5 6">
    <name type="scientific">Tigheibacillus jepli</name>
    <dbReference type="NCBI Taxonomy" id="3035914"/>
    <lineage>
        <taxon>Bacteria</taxon>
        <taxon>Bacillati</taxon>
        <taxon>Bacillota</taxon>
        <taxon>Bacilli</taxon>
        <taxon>Bacillales</taxon>
        <taxon>Bacillaceae</taxon>
        <taxon>Tigheibacillus</taxon>
    </lineage>
</organism>
<dbReference type="EMBL" id="JAROCA020000001">
    <property type="protein sequence ID" value="MDY0405552.1"/>
    <property type="molecule type" value="Genomic_DNA"/>
</dbReference>
<dbReference type="Gene3D" id="3.30.70.120">
    <property type="match status" value="1"/>
</dbReference>
<keyword evidence="6" id="KW-1185">Reference proteome</keyword>
<evidence type="ECO:0000256" key="4">
    <source>
        <dbReference type="PIRNR" id="PIRNR037489"/>
    </source>
</evidence>
<evidence type="ECO:0000256" key="1">
    <source>
        <dbReference type="ARBA" id="ARBA00006964"/>
    </source>
</evidence>
<dbReference type="NCBIfam" id="TIGR00486">
    <property type="entry name" value="YbgI_SA1388"/>
    <property type="match status" value="1"/>
</dbReference>
<keyword evidence="3 4" id="KW-0479">Metal-binding</keyword>
<dbReference type="Gene3D" id="3.40.1390.30">
    <property type="entry name" value="NIF3 (NGG1p interacting factor 3)-like"/>
    <property type="match status" value="1"/>
</dbReference>
<dbReference type="SUPFAM" id="SSF102705">
    <property type="entry name" value="NIF3 (NGG1p interacting factor 3)-like"/>
    <property type="match status" value="1"/>
</dbReference>
<accession>A0ABU5CI84</accession>
<dbReference type="RefSeq" id="WP_306066272.1">
    <property type="nucleotide sequence ID" value="NZ_JAROCA020000001.1"/>
</dbReference>
<evidence type="ECO:0000313" key="6">
    <source>
        <dbReference type="Proteomes" id="UP001228376"/>
    </source>
</evidence>
<proteinExistence type="inferred from homology"/>
<dbReference type="PANTHER" id="PTHR13799:SF14">
    <property type="entry name" value="GTP CYCLOHYDROLASE 1 TYPE 2 HOMOLOG"/>
    <property type="match status" value="1"/>
</dbReference>
<dbReference type="InterPro" id="IPR036069">
    <property type="entry name" value="DUF34/NIF3_sf"/>
</dbReference>
<comment type="similarity">
    <text evidence="1 4">Belongs to the GTP cyclohydrolase I type 2/NIF3 family.</text>
</comment>
<gene>
    <name evidence="5" type="ORF">P5G51_009205</name>
</gene>
<evidence type="ECO:0000256" key="3">
    <source>
        <dbReference type="ARBA" id="ARBA00022723"/>
    </source>
</evidence>
<reference evidence="5 6" key="1">
    <citation type="submission" date="2023-10" db="EMBL/GenBank/DDBJ databases">
        <title>179-bfca-hs.</title>
        <authorList>
            <person name="Miliotis G."/>
            <person name="Sengupta P."/>
            <person name="Hameed A."/>
            <person name="Chuvochina M."/>
            <person name="Mcdonagh F."/>
            <person name="Simpson A.C."/>
            <person name="Singh N.K."/>
            <person name="Rekha P.D."/>
            <person name="Raman K."/>
            <person name="Hugenholtz P."/>
            <person name="Venkateswaran K."/>
        </authorList>
    </citation>
    <scope>NUCLEOTIDE SEQUENCE [LARGE SCALE GENOMIC DNA]</scope>
    <source>
        <strain evidence="5 6">179-BFC-A-HS</strain>
    </source>
</reference>
<comment type="caution">
    <text evidence="5">The sequence shown here is derived from an EMBL/GenBank/DDBJ whole genome shotgun (WGS) entry which is preliminary data.</text>
</comment>
<dbReference type="Pfam" id="PF01784">
    <property type="entry name" value="DUF34_NIF3"/>
    <property type="match status" value="1"/>
</dbReference>
<dbReference type="PIRSF" id="PIRSF037489">
    <property type="entry name" value="UCP037489_NIF3_YqfO"/>
    <property type="match status" value="1"/>
</dbReference>
<dbReference type="InterPro" id="IPR015867">
    <property type="entry name" value="N-reg_PII/ATP_PRibTrfase_C"/>
</dbReference>
<dbReference type="InterPro" id="IPR017221">
    <property type="entry name" value="DUF34/NIF3_bac"/>
</dbReference>
<evidence type="ECO:0000256" key="2">
    <source>
        <dbReference type="ARBA" id="ARBA00022112"/>
    </source>
</evidence>
<dbReference type="PANTHER" id="PTHR13799">
    <property type="entry name" value="NGG1 INTERACTING FACTOR 3"/>
    <property type="match status" value="1"/>
</dbReference>
<dbReference type="Proteomes" id="UP001228376">
    <property type="component" value="Unassembled WGS sequence"/>
</dbReference>